<feature type="compositionally biased region" description="Acidic residues" evidence="10">
    <location>
        <begin position="171"/>
        <end position="180"/>
    </location>
</feature>
<evidence type="ECO:0000256" key="5">
    <source>
        <dbReference type="ARBA" id="ARBA00023163"/>
    </source>
</evidence>
<comment type="subcellular location">
    <subcellularLocation>
        <location evidence="9">Nucleus</location>
    </subcellularLocation>
</comment>
<organism evidence="13 14">
    <name type="scientific">Elaeophora elaphi</name>
    <dbReference type="NCBI Taxonomy" id="1147741"/>
    <lineage>
        <taxon>Eukaryota</taxon>
        <taxon>Metazoa</taxon>
        <taxon>Ecdysozoa</taxon>
        <taxon>Nematoda</taxon>
        <taxon>Chromadorea</taxon>
        <taxon>Rhabditida</taxon>
        <taxon>Spirurina</taxon>
        <taxon>Spiruromorpha</taxon>
        <taxon>Filarioidea</taxon>
        <taxon>Onchocercidae</taxon>
        <taxon>Elaeophora</taxon>
    </lineage>
</organism>
<dbReference type="InterPro" id="IPR035441">
    <property type="entry name" value="TFIIS/LEDGF_dom_sf"/>
</dbReference>
<keyword evidence="2" id="KW-0507">mRNA processing</keyword>
<evidence type="ECO:0000256" key="7">
    <source>
        <dbReference type="ARBA" id="ARBA00023242"/>
    </source>
</evidence>
<keyword evidence="1" id="KW-0813">Transport</keyword>
<dbReference type="GO" id="GO:0006397">
    <property type="term" value="P:mRNA processing"/>
    <property type="evidence" value="ECO:0007669"/>
    <property type="project" value="UniProtKB-KW"/>
</dbReference>
<dbReference type="Pfam" id="PF08711">
    <property type="entry name" value="Med26"/>
    <property type="match status" value="1"/>
</dbReference>
<evidence type="ECO:0000259" key="12">
    <source>
        <dbReference type="PROSITE" id="PS51319"/>
    </source>
</evidence>
<feature type="compositionally biased region" description="Acidic residues" evidence="10">
    <location>
        <begin position="193"/>
        <end position="203"/>
    </location>
</feature>
<protein>
    <submittedName>
        <fullName evidence="14">TFIIS N-terminal domain-containing protein</fullName>
    </submittedName>
</protein>
<evidence type="ECO:0000256" key="9">
    <source>
        <dbReference type="PROSITE-ProRule" id="PRU00649"/>
    </source>
</evidence>
<proteinExistence type="inferred from homology"/>
<dbReference type="PROSITE" id="PS51319">
    <property type="entry name" value="TFIIS_N"/>
    <property type="match status" value="1"/>
</dbReference>
<dbReference type="FunFam" id="1.20.930.10:FF:000001">
    <property type="entry name" value="IWS1, SUPT6H interacting protein"/>
    <property type="match status" value="1"/>
</dbReference>
<keyword evidence="7 9" id="KW-0539">Nucleus</keyword>
<dbReference type="InterPro" id="IPR017923">
    <property type="entry name" value="TFIIS_N"/>
</dbReference>
<dbReference type="PANTHER" id="PTHR46010:SF1">
    <property type="entry name" value="PROTEIN IWS1 HOMOLOG"/>
    <property type="match status" value="1"/>
</dbReference>
<dbReference type="Proteomes" id="UP000050640">
    <property type="component" value="Unplaced"/>
</dbReference>
<evidence type="ECO:0000256" key="4">
    <source>
        <dbReference type="ARBA" id="ARBA00023015"/>
    </source>
</evidence>
<keyword evidence="6" id="KW-0508">mRNA splicing</keyword>
<evidence type="ECO:0000256" key="10">
    <source>
        <dbReference type="SAM" id="MobiDB-lite"/>
    </source>
</evidence>
<dbReference type="InterPro" id="IPR051037">
    <property type="entry name" value="RNAPII_TF_IWS1"/>
</dbReference>
<keyword evidence="3" id="KW-0509">mRNA transport</keyword>
<accession>A0A0R3S6F4</accession>
<dbReference type="WBParaSite" id="EEL_0001037601-mRNA-1">
    <property type="protein sequence ID" value="EEL_0001037601-mRNA-1"/>
    <property type="gene ID" value="EEL_0001037601"/>
</dbReference>
<evidence type="ECO:0000256" key="1">
    <source>
        <dbReference type="ARBA" id="ARBA00022448"/>
    </source>
</evidence>
<sequence length="425" mass="47875">MAELEEGDFGNHGSGSFEIIEEGDGTTALSPTQSDYPVAQTSSDVDDPKDVVDDDGEKDSSSSRSQLSSHETEGEMKEEGTVNHDGDSEQYSEMKEKIDDDHANPTNEYNESEKAVINHETNDNDSDGDEGEKIVDKQAGPSKPRRIMLSSDEEDNIDIAPMTAKSRDNSESEGDGEDAEVGVGELMTNIFGEDSDDEKEGEDAAQTQYRAEENGPEADDDEPRYVRDENDEDDGRVWDFDTMMREKKAERRRPRRRRRDGSIDVGGAYDDQIKVLIDAMKAAAKDDRHSNMERRPALQKRKMLPHVKSMLIKHDLMEDVIDNGMMNVISEWLAPLPDKSLPALEIRTDLLKILQDFNRLEPGTLKQSGLGRAVMLLYKHPRETKENKALAAWLISDWARPIFQVCNFSFFGFLVFTFVMNCFDS</sequence>
<comment type="similarity">
    <text evidence="8">Belongs to the IWS1 family.</text>
</comment>
<feature type="compositionally biased region" description="Basic and acidic residues" evidence="10">
    <location>
        <begin position="70"/>
        <end position="103"/>
    </location>
</feature>
<evidence type="ECO:0000256" key="2">
    <source>
        <dbReference type="ARBA" id="ARBA00022664"/>
    </source>
</evidence>
<keyword evidence="11" id="KW-0812">Transmembrane</keyword>
<dbReference type="GO" id="GO:0005634">
    <property type="term" value="C:nucleus"/>
    <property type="evidence" value="ECO:0007669"/>
    <property type="project" value="UniProtKB-SubCell"/>
</dbReference>
<dbReference type="PANTHER" id="PTHR46010">
    <property type="entry name" value="PROTEIN IWS1 HOMOLOG"/>
    <property type="match status" value="1"/>
</dbReference>
<keyword evidence="11" id="KW-0472">Membrane</keyword>
<keyword evidence="11" id="KW-1133">Transmembrane helix</keyword>
<evidence type="ECO:0000256" key="3">
    <source>
        <dbReference type="ARBA" id="ARBA00022816"/>
    </source>
</evidence>
<feature type="compositionally biased region" description="Basic and acidic residues" evidence="10">
    <location>
        <begin position="111"/>
        <end position="122"/>
    </location>
</feature>
<feature type="compositionally biased region" description="Polar residues" evidence="10">
    <location>
        <begin position="27"/>
        <end position="41"/>
    </location>
</feature>
<dbReference type="GO" id="GO:0016973">
    <property type="term" value="P:poly(A)+ mRNA export from nucleus"/>
    <property type="evidence" value="ECO:0007669"/>
    <property type="project" value="TreeGrafter"/>
</dbReference>
<evidence type="ECO:0000256" key="6">
    <source>
        <dbReference type="ARBA" id="ARBA00023187"/>
    </source>
</evidence>
<feature type="region of interest" description="Disordered" evidence="10">
    <location>
        <begin position="1"/>
        <end position="240"/>
    </location>
</feature>
<dbReference type="GO" id="GO:0008380">
    <property type="term" value="P:RNA splicing"/>
    <property type="evidence" value="ECO:0007669"/>
    <property type="project" value="UniProtKB-KW"/>
</dbReference>
<evidence type="ECO:0000313" key="14">
    <source>
        <dbReference type="WBParaSite" id="EEL_0001037601-mRNA-1"/>
    </source>
</evidence>
<reference evidence="14" key="1">
    <citation type="submission" date="2017-02" db="UniProtKB">
        <authorList>
            <consortium name="WormBaseParasite"/>
        </authorList>
    </citation>
    <scope>IDENTIFICATION</scope>
</reference>
<name>A0A0R3S6F4_9BILA</name>
<keyword evidence="5" id="KW-0804">Transcription</keyword>
<dbReference type="STRING" id="1147741.A0A0R3S6F4"/>
<dbReference type="AlphaFoldDB" id="A0A0R3S6F4"/>
<keyword evidence="4" id="KW-0805">Transcription regulation</keyword>
<dbReference type="Gene3D" id="1.20.930.10">
    <property type="entry name" value="Conserved domain common to transcription factors TFIIS, elongin A, CRSP70"/>
    <property type="match status" value="1"/>
</dbReference>
<evidence type="ECO:0000256" key="8">
    <source>
        <dbReference type="ARBA" id="ARBA00037992"/>
    </source>
</evidence>
<feature type="domain" description="TFIIS N-terminal" evidence="12">
    <location>
        <begin position="327"/>
        <end position="405"/>
    </location>
</feature>
<evidence type="ECO:0000313" key="13">
    <source>
        <dbReference type="Proteomes" id="UP000050640"/>
    </source>
</evidence>
<feature type="transmembrane region" description="Helical" evidence="11">
    <location>
        <begin position="402"/>
        <end position="423"/>
    </location>
</feature>
<evidence type="ECO:0000256" key="11">
    <source>
        <dbReference type="SAM" id="Phobius"/>
    </source>
</evidence>
<keyword evidence="13" id="KW-1185">Reference proteome</keyword>